<evidence type="ECO:0000256" key="3">
    <source>
        <dbReference type="ARBA" id="ARBA00023027"/>
    </source>
</evidence>
<dbReference type="Proteomes" id="UP000223071">
    <property type="component" value="Unassembled WGS sequence"/>
</dbReference>
<dbReference type="Pfam" id="PF13561">
    <property type="entry name" value="adh_short_C2"/>
    <property type="match status" value="1"/>
</dbReference>
<dbReference type="RefSeq" id="WP_165772452.1">
    <property type="nucleotide sequence ID" value="NZ_PDJQ01000001.1"/>
</dbReference>
<proteinExistence type="inferred from homology"/>
<evidence type="ECO:0000256" key="1">
    <source>
        <dbReference type="ARBA" id="ARBA00006484"/>
    </source>
</evidence>
<dbReference type="PANTHER" id="PTHR43180">
    <property type="entry name" value="3-OXOACYL-(ACYL-CARRIER-PROTEIN) REDUCTASE (AFU_ORTHOLOGUE AFUA_6G11210)"/>
    <property type="match status" value="1"/>
</dbReference>
<organism evidence="6 7">
    <name type="scientific">Tepidiforma thermophila (strain KCTC 52669 / CGMCC 1.13589 / G233)</name>
    <dbReference type="NCBI Taxonomy" id="2761530"/>
    <lineage>
        <taxon>Bacteria</taxon>
        <taxon>Bacillati</taxon>
        <taxon>Chloroflexota</taxon>
        <taxon>Tepidiformia</taxon>
        <taxon>Tepidiformales</taxon>
        <taxon>Tepidiformaceae</taxon>
        <taxon>Tepidiforma</taxon>
    </lineage>
</organism>
<dbReference type="GO" id="GO:0016491">
    <property type="term" value="F:oxidoreductase activity"/>
    <property type="evidence" value="ECO:0007669"/>
    <property type="project" value="UniProtKB-KW"/>
</dbReference>
<dbReference type="PRINTS" id="PR00080">
    <property type="entry name" value="SDRFAMILY"/>
</dbReference>
<dbReference type="PANTHER" id="PTHR43180:SF28">
    <property type="entry name" value="NAD(P)-BINDING ROSSMANN-FOLD SUPERFAMILY PROTEIN"/>
    <property type="match status" value="1"/>
</dbReference>
<sequence length="290" mass="29911">MGRLEGQVAIVTGGASGIGEQTVRTFVAEGARVVIADVQEERGHHLAEALGTQASFLRTNVAEEAEVAAAVDHALGRWGRLDVMFNNAGFGGVSGPIDELDMAAYDQTMAVLLRGVFLGAKHAARAMKPARRGVILNTSSVAGLQAGFGPVVYSAAKAAVAHLSRCLAVELAEFGIRVNAICPGVTVTNIFAAGMGLSGPAAEALLPRIDAALADWAPLRRSGQPADIANAALWLASDEASYVTGQAIVVDGGLTAGRSLEEFGQRLAAALGLSAEQWQAMRDAARRGQG</sequence>
<comment type="similarity">
    <text evidence="1">Belongs to the short-chain dehydrogenases/reductases (SDR) family.</text>
</comment>
<accession>A0A2A9HEW8</accession>
<gene>
    <name evidence="6" type="ORF">A9A59_0524</name>
</gene>
<name>A0A2A9HEW8_TEPT2</name>
<dbReference type="NCBIfam" id="NF005559">
    <property type="entry name" value="PRK07231.1"/>
    <property type="match status" value="1"/>
</dbReference>
<dbReference type="GO" id="GO:0008202">
    <property type="term" value="P:steroid metabolic process"/>
    <property type="evidence" value="ECO:0007669"/>
    <property type="project" value="UniProtKB-KW"/>
</dbReference>
<keyword evidence="4" id="KW-0443">Lipid metabolism</keyword>
<dbReference type="InterPro" id="IPR002347">
    <property type="entry name" value="SDR_fam"/>
</dbReference>
<keyword evidence="2" id="KW-0560">Oxidoreductase</keyword>
<dbReference type="Gene3D" id="3.40.50.720">
    <property type="entry name" value="NAD(P)-binding Rossmann-like Domain"/>
    <property type="match status" value="1"/>
</dbReference>
<dbReference type="PRINTS" id="PR00081">
    <property type="entry name" value="GDHRDH"/>
</dbReference>
<dbReference type="EMBL" id="PDJQ01000001">
    <property type="protein sequence ID" value="PFG73329.1"/>
    <property type="molecule type" value="Genomic_DNA"/>
</dbReference>
<protein>
    <submittedName>
        <fullName evidence="6">NAD(P)-dependent dehydrogenase (Short-subunit alcohol dehydrogenase family)</fullName>
    </submittedName>
</protein>
<dbReference type="InterPro" id="IPR036291">
    <property type="entry name" value="NAD(P)-bd_dom_sf"/>
</dbReference>
<dbReference type="AlphaFoldDB" id="A0A2A9HEW8"/>
<keyword evidence="3" id="KW-0520">NAD</keyword>
<evidence type="ECO:0000256" key="2">
    <source>
        <dbReference type="ARBA" id="ARBA00023002"/>
    </source>
</evidence>
<reference evidence="6 7" key="1">
    <citation type="submission" date="2017-09" db="EMBL/GenBank/DDBJ databases">
        <title>Sequencing the genomes of two abundant thermophiles in Great Basin hot springs: Thermocrinis jamiesonii and novel Chloroflexi Thermoflexus hugenholtzii.</title>
        <authorList>
            <person name="Hedlund B."/>
        </authorList>
    </citation>
    <scope>NUCLEOTIDE SEQUENCE [LARGE SCALE GENOMIC DNA]</scope>
    <source>
        <strain evidence="6 7">G233</strain>
    </source>
</reference>
<keyword evidence="5" id="KW-0753">Steroid metabolism</keyword>
<evidence type="ECO:0000313" key="7">
    <source>
        <dbReference type="Proteomes" id="UP000223071"/>
    </source>
</evidence>
<evidence type="ECO:0000256" key="5">
    <source>
        <dbReference type="ARBA" id="ARBA00023221"/>
    </source>
</evidence>
<comment type="caution">
    <text evidence="6">The sequence shown here is derived from an EMBL/GenBank/DDBJ whole genome shotgun (WGS) entry which is preliminary data.</text>
</comment>
<dbReference type="FunFam" id="3.40.50.720:FF:000084">
    <property type="entry name" value="Short-chain dehydrogenase reductase"/>
    <property type="match status" value="1"/>
</dbReference>
<keyword evidence="7" id="KW-1185">Reference proteome</keyword>
<evidence type="ECO:0000313" key="6">
    <source>
        <dbReference type="EMBL" id="PFG73329.1"/>
    </source>
</evidence>
<dbReference type="SUPFAM" id="SSF51735">
    <property type="entry name" value="NAD(P)-binding Rossmann-fold domains"/>
    <property type="match status" value="1"/>
</dbReference>
<evidence type="ECO:0000256" key="4">
    <source>
        <dbReference type="ARBA" id="ARBA00023098"/>
    </source>
</evidence>